<evidence type="ECO:0000313" key="3">
    <source>
        <dbReference type="Proteomes" id="UP000602442"/>
    </source>
</evidence>
<protein>
    <submittedName>
        <fullName evidence="2">VOC family protein</fullName>
    </submittedName>
</protein>
<evidence type="ECO:0000313" key="2">
    <source>
        <dbReference type="EMBL" id="MBH5321324.1"/>
    </source>
</evidence>
<reference evidence="2 3" key="1">
    <citation type="submission" date="2020-11" db="EMBL/GenBank/DDBJ databases">
        <title>Erythrobacter sediminis sp. nov., a marine bacterium from a tidal flat of Garorim Bay.</title>
        <authorList>
            <person name="Kim D."/>
            <person name="Yoo Y."/>
            <person name="Kim J.-J."/>
        </authorList>
    </citation>
    <scope>NUCLEOTIDE SEQUENCE [LARGE SCALE GENOMIC DNA]</scope>
    <source>
        <strain evidence="2 3">JGD-13</strain>
    </source>
</reference>
<sequence length="130" mass="14957">MKRRISLTAILVDEYDRALDFFVGKLGFEIVQDKRLSEEKRWVVITPSKGEGGLLLARASDDEQRKAVGNQSGGRVFLFLETDNFDRDHAEFSSRGVHFVEEPRREEYGKVAVFEDLYGNRWDLIESPTS</sequence>
<proteinExistence type="predicted"/>
<dbReference type="RefSeq" id="WP_197920002.1">
    <property type="nucleotide sequence ID" value="NZ_CAWPTA010000006.1"/>
</dbReference>
<dbReference type="InterPro" id="IPR029068">
    <property type="entry name" value="Glyas_Bleomycin-R_OHBP_Dase"/>
</dbReference>
<evidence type="ECO:0000259" key="1">
    <source>
        <dbReference type="PROSITE" id="PS51819"/>
    </source>
</evidence>
<name>A0ABS0N036_9SPHN</name>
<comment type="caution">
    <text evidence="2">The sequence shown here is derived from an EMBL/GenBank/DDBJ whole genome shotgun (WGS) entry which is preliminary data.</text>
</comment>
<dbReference type="SUPFAM" id="SSF54593">
    <property type="entry name" value="Glyoxalase/Bleomycin resistance protein/Dihydroxybiphenyl dioxygenase"/>
    <property type="match status" value="1"/>
</dbReference>
<dbReference type="PANTHER" id="PTHR36437:SF2">
    <property type="entry name" value="GLYOXALASE_BLEOMYCIN RESISTANCE PROTEIN_DIOXYGENASE"/>
    <property type="match status" value="1"/>
</dbReference>
<dbReference type="InterPro" id="IPR004360">
    <property type="entry name" value="Glyas_Fos-R_dOase_dom"/>
</dbReference>
<accession>A0ABS0N036</accession>
<dbReference type="CDD" id="cd07263">
    <property type="entry name" value="VOC_like"/>
    <property type="match status" value="1"/>
</dbReference>
<dbReference type="PANTHER" id="PTHR36437">
    <property type="entry name" value="GLYOXALASE/BLEOMYCIN RESISTANCE PROTEIN/DIOXYGENASE"/>
    <property type="match status" value="1"/>
</dbReference>
<dbReference type="PROSITE" id="PS51819">
    <property type="entry name" value="VOC"/>
    <property type="match status" value="1"/>
</dbReference>
<dbReference type="EMBL" id="JAEANY010000001">
    <property type="protein sequence ID" value="MBH5321324.1"/>
    <property type="molecule type" value="Genomic_DNA"/>
</dbReference>
<dbReference type="Pfam" id="PF00903">
    <property type="entry name" value="Glyoxalase"/>
    <property type="match status" value="1"/>
</dbReference>
<organism evidence="2 3">
    <name type="scientific">Aurantiacibacter sediminis</name>
    <dbReference type="NCBI Taxonomy" id="2793064"/>
    <lineage>
        <taxon>Bacteria</taxon>
        <taxon>Pseudomonadati</taxon>
        <taxon>Pseudomonadota</taxon>
        <taxon>Alphaproteobacteria</taxon>
        <taxon>Sphingomonadales</taxon>
        <taxon>Erythrobacteraceae</taxon>
        <taxon>Aurantiacibacter</taxon>
    </lineage>
</organism>
<feature type="domain" description="VOC" evidence="1">
    <location>
        <begin position="4"/>
        <end position="127"/>
    </location>
</feature>
<gene>
    <name evidence="2" type="ORF">I5L03_01840</name>
</gene>
<dbReference type="InterPro" id="IPR037523">
    <property type="entry name" value="VOC_core"/>
</dbReference>
<dbReference type="Proteomes" id="UP000602442">
    <property type="component" value="Unassembled WGS sequence"/>
</dbReference>
<dbReference type="Gene3D" id="3.10.180.10">
    <property type="entry name" value="2,3-Dihydroxybiphenyl 1,2-Dioxygenase, domain 1"/>
    <property type="match status" value="1"/>
</dbReference>
<keyword evidence="3" id="KW-1185">Reference proteome</keyword>